<dbReference type="RefSeq" id="WP_075523846.1">
    <property type="nucleotide sequence ID" value="NZ_KQ961872.1"/>
</dbReference>
<dbReference type="Pfam" id="PF13338">
    <property type="entry name" value="AbiEi_4"/>
    <property type="match status" value="1"/>
</dbReference>
<organism evidence="2 3">
    <name type="scientific">Gardnerella vaginalis</name>
    <dbReference type="NCBI Taxonomy" id="2702"/>
    <lineage>
        <taxon>Bacteria</taxon>
        <taxon>Bacillati</taxon>
        <taxon>Actinomycetota</taxon>
        <taxon>Actinomycetes</taxon>
        <taxon>Bifidobacteriales</taxon>
        <taxon>Bifidobacteriaceae</taxon>
        <taxon>Gardnerella</taxon>
    </lineage>
</organism>
<dbReference type="EMBL" id="LSRC01000046">
    <property type="protein sequence ID" value="KXI16385.1"/>
    <property type="molecule type" value="Genomic_DNA"/>
</dbReference>
<evidence type="ECO:0000313" key="2">
    <source>
        <dbReference type="EMBL" id="KXI16385.1"/>
    </source>
</evidence>
<accession>A0A135Z404</accession>
<dbReference type="Proteomes" id="UP000070505">
    <property type="component" value="Unassembled WGS sequence"/>
</dbReference>
<dbReference type="PATRIC" id="fig|2702.101.peg.1078"/>
<protein>
    <submittedName>
        <fullName evidence="2">Abortive infection protein AbiGI</fullName>
    </submittedName>
</protein>
<feature type="domain" description="AbiEi antitoxin N-terminal" evidence="1">
    <location>
        <begin position="6"/>
        <end position="51"/>
    </location>
</feature>
<gene>
    <name evidence="2" type="ORF">HMPREF3230_01093</name>
</gene>
<dbReference type="AlphaFoldDB" id="A0A135Z404"/>
<evidence type="ECO:0000313" key="3">
    <source>
        <dbReference type="Proteomes" id="UP000070505"/>
    </source>
</evidence>
<evidence type="ECO:0000259" key="1">
    <source>
        <dbReference type="Pfam" id="PF13338"/>
    </source>
</evidence>
<reference evidence="2 3" key="1">
    <citation type="submission" date="2016-02" db="EMBL/GenBank/DDBJ databases">
        <authorList>
            <person name="Wen L."/>
            <person name="He K."/>
            <person name="Yang H."/>
        </authorList>
    </citation>
    <scope>NUCLEOTIDE SEQUENCE [LARGE SCALE GENOMIC DNA]</scope>
    <source>
        <strain evidence="2 3">CMW7778B</strain>
    </source>
</reference>
<name>A0A135Z404_GARVA</name>
<proteinExistence type="predicted"/>
<dbReference type="InterPro" id="IPR025159">
    <property type="entry name" value="AbiEi_N"/>
</dbReference>
<comment type="caution">
    <text evidence="2">The sequence shown here is derived from an EMBL/GenBank/DDBJ whole genome shotgun (WGS) entry which is preliminary data.</text>
</comment>
<sequence>MSNKEILLNYLDNNHGIITYKDCKTLDIPTIYLTRLKDEGVLNRIERGIFLSSNGDYDEYYFFQYRYPQAVFSYVSALYLQGFTDEIPQHFEVSVPRGYRFNNPPSNLAIHWVSRLYSKLGVTKTATPMGNEVRVYDFERIICDFIINRNSIDSELFVKTLQAYSKYNGKDLIKLHEYATKMNISNKVKQTLEVLL</sequence>